<keyword evidence="3" id="KW-0732">Signal</keyword>
<dbReference type="InterPro" id="IPR050491">
    <property type="entry name" value="AmpC-like"/>
</dbReference>
<dbReference type="InterPro" id="IPR021860">
    <property type="entry name" value="Peptidase_S12_Pab87-rel_C"/>
</dbReference>
<evidence type="ECO:0000256" key="2">
    <source>
        <dbReference type="ARBA" id="ARBA00023136"/>
    </source>
</evidence>
<dbReference type="PANTHER" id="PTHR46825">
    <property type="entry name" value="D-ALANYL-D-ALANINE-CARBOXYPEPTIDASE/ENDOPEPTIDASE AMPH"/>
    <property type="match status" value="1"/>
</dbReference>
<sequence length="460" mass="52029">MKNCILFIISLLLCAAFLPVHAQQRPNPKTTVQKLEEYMTASAHLHRFNGTVLVAQKGTVLLKRGFGWRDVKNNIPNDTSSLYQLGSITKTFTGAVILQLQEEKKLSLNDRLTKYFPDYPQGDQITLEQLFLHTSGIYDFKNILYGPDSIRVTRPVSKEWLVAQFKGKPLTARPGTAVNYTNSGYYLLGLIIEKITGKPFETVVRERFFKPLQLTQSGFDFVNLKNRGKTTGYTFWKDSVLVETRTIDSTVAYAAGGMYSSVGDLYRWSRVVQNRRMLKPETWETALTPPDKGNWGYGWGISYFGEGKKLIYQNGNIPGFATFYVQVPEDDVVVILLCNVDDASDLTTLDPIVTDLMKIVYDEPYKLPVNRKVVPVSETVLRQYVGNYKLDAARTLTVTYEAGKLFLQVTGQPKFELFAESQTRFFLKTVDAQLTFFKDASGNVTQVIVHQGGNYVAKRI</sequence>
<dbReference type="OrthoDB" id="9793489at2"/>
<dbReference type="Proteomes" id="UP000248790">
    <property type="component" value="Unassembled WGS sequence"/>
</dbReference>
<evidence type="ECO:0000313" key="6">
    <source>
        <dbReference type="EMBL" id="RAJ95745.1"/>
    </source>
</evidence>
<feature type="domain" description="Peptidase S12 Pab87-related C-terminal" evidence="5">
    <location>
        <begin position="371"/>
        <end position="450"/>
    </location>
</feature>
<evidence type="ECO:0000256" key="3">
    <source>
        <dbReference type="SAM" id="SignalP"/>
    </source>
</evidence>
<comment type="subcellular location">
    <subcellularLocation>
        <location evidence="1">Membrane</location>
    </subcellularLocation>
</comment>
<keyword evidence="2" id="KW-0472">Membrane</keyword>
<dbReference type="AlphaFoldDB" id="A0A327WWB3"/>
<accession>A0A327WWB3</accession>
<feature type="domain" description="Beta-lactamase-related" evidence="4">
    <location>
        <begin position="46"/>
        <end position="343"/>
    </location>
</feature>
<comment type="caution">
    <text evidence="6">The sequence shown here is derived from an EMBL/GenBank/DDBJ whole genome shotgun (WGS) entry which is preliminary data.</text>
</comment>
<gene>
    <name evidence="6" type="ORF">LX87_03493</name>
</gene>
<dbReference type="RefSeq" id="WP_111629536.1">
    <property type="nucleotide sequence ID" value="NZ_QLMC01000004.1"/>
</dbReference>
<reference evidence="6 7" key="1">
    <citation type="submission" date="2018-06" db="EMBL/GenBank/DDBJ databases">
        <title>Genomic Encyclopedia of Archaeal and Bacterial Type Strains, Phase II (KMG-II): from individual species to whole genera.</title>
        <authorList>
            <person name="Goeker M."/>
        </authorList>
    </citation>
    <scope>NUCLEOTIDE SEQUENCE [LARGE SCALE GENOMIC DNA]</scope>
    <source>
        <strain evidence="6 7">DSM 21851</strain>
    </source>
</reference>
<dbReference type="GO" id="GO:0016020">
    <property type="term" value="C:membrane"/>
    <property type="evidence" value="ECO:0007669"/>
    <property type="project" value="UniProtKB-SubCell"/>
</dbReference>
<proteinExistence type="predicted"/>
<dbReference type="SUPFAM" id="SSF56601">
    <property type="entry name" value="beta-lactamase/transpeptidase-like"/>
    <property type="match status" value="1"/>
</dbReference>
<dbReference type="EMBL" id="QLMC01000004">
    <property type="protein sequence ID" value="RAJ95745.1"/>
    <property type="molecule type" value="Genomic_DNA"/>
</dbReference>
<dbReference type="Gene3D" id="3.40.710.10">
    <property type="entry name" value="DD-peptidase/beta-lactamase superfamily"/>
    <property type="match status" value="1"/>
</dbReference>
<evidence type="ECO:0000259" key="4">
    <source>
        <dbReference type="Pfam" id="PF00144"/>
    </source>
</evidence>
<keyword evidence="7" id="KW-1185">Reference proteome</keyword>
<protein>
    <submittedName>
        <fullName evidence="6">CubicO group peptidase (Beta-lactamase class C family)</fullName>
    </submittedName>
</protein>
<feature type="signal peptide" evidence="3">
    <location>
        <begin position="1"/>
        <end position="22"/>
    </location>
</feature>
<name>A0A327WWB3_LARAB</name>
<evidence type="ECO:0000313" key="7">
    <source>
        <dbReference type="Proteomes" id="UP000248790"/>
    </source>
</evidence>
<dbReference type="InterPro" id="IPR012338">
    <property type="entry name" value="Beta-lactam/transpept-like"/>
</dbReference>
<dbReference type="InterPro" id="IPR001466">
    <property type="entry name" value="Beta-lactam-related"/>
</dbReference>
<dbReference type="Pfam" id="PF11954">
    <property type="entry name" value="DUF3471"/>
    <property type="match status" value="1"/>
</dbReference>
<organism evidence="6 7">
    <name type="scientific">Larkinella arboricola</name>
    <dbReference type="NCBI Taxonomy" id="643671"/>
    <lineage>
        <taxon>Bacteria</taxon>
        <taxon>Pseudomonadati</taxon>
        <taxon>Bacteroidota</taxon>
        <taxon>Cytophagia</taxon>
        <taxon>Cytophagales</taxon>
        <taxon>Spirosomataceae</taxon>
        <taxon>Larkinella</taxon>
    </lineage>
</organism>
<evidence type="ECO:0000259" key="5">
    <source>
        <dbReference type="Pfam" id="PF11954"/>
    </source>
</evidence>
<feature type="chain" id="PRO_5016261413" evidence="3">
    <location>
        <begin position="23"/>
        <end position="460"/>
    </location>
</feature>
<dbReference type="Pfam" id="PF00144">
    <property type="entry name" value="Beta-lactamase"/>
    <property type="match status" value="1"/>
</dbReference>
<dbReference type="PANTHER" id="PTHR46825:SF11">
    <property type="entry name" value="PENICILLIN-BINDING PROTEIN 4"/>
    <property type="match status" value="1"/>
</dbReference>
<evidence type="ECO:0000256" key="1">
    <source>
        <dbReference type="ARBA" id="ARBA00004370"/>
    </source>
</evidence>